<keyword evidence="1" id="KW-0677">Repeat</keyword>
<organism evidence="6 7">
    <name type="scientific">Pyronema omphalodes (strain CBS 100304)</name>
    <name type="common">Pyronema confluens</name>
    <dbReference type="NCBI Taxonomy" id="1076935"/>
    <lineage>
        <taxon>Eukaryota</taxon>
        <taxon>Fungi</taxon>
        <taxon>Dikarya</taxon>
        <taxon>Ascomycota</taxon>
        <taxon>Pezizomycotina</taxon>
        <taxon>Pezizomycetes</taxon>
        <taxon>Pezizales</taxon>
        <taxon>Pyronemataceae</taxon>
        <taxon>Pyronema</taxon>
    </lineage>
</organism>
<evidence type="ECO:0000259" key="5">
    <source>
        <dbReference type="Pfam" id="PF24883"/>
    </source>
</evidence>
<sequence>MDPLSISAGAAGFLGLTIQIGQILKDYISGVHSAAEEAQNLLREAEVLTEVLKRLMELLGSDDLQNQTFEKASVLCVAISSGRSRMEMLYAKLFKISDAYSGNKLKQLITRIKWPLQKEECQQIIVDIQRSIHTFKFALEMSTCTLFSETASSVISKLERNQEGIEKAVAQLNALSISVPADLTRNLSEISHIRSIVFDLAESSAREMIGISITVSNVQDRLKDEEIEKILSWISPLEPQKKHQDIRQKRLSGTGGWFLKKSEFQGWRDSDSSNGHCLVCSGIPGAGKSIICSLAIDDLRTKYTAEGSTICTAYLYCDFRDQETMTPANMVGAILKQVISSLHKSSTVPGKISSLLRDRLKDRTNLELEEVCQLLCQILEQFRRLYVCIDALDECNEKYSLTFLQSMANISKDCERYCSIRTFLTGRPNLAWQEHVKLHMRLESFVQISVEANPGDIRKYVEKEIEIDDNYECMNDILKNEILAKIVDNSEGMFLLPALQIKAVLDKTTISNRRNALQTIPIGLDAAFETTISRIRNQRQERTSQAIDVLKWTYLAKRQLTVSELRHALSVRITHSKIINPAETIDMDNFPSEKSLVDWCLGLVVIDKETSTVRLVHKSFHDYLTRQYDDGKIFQRGDNEIAYICLRYMHFDSPGNGPNTAGATNLKTTQSILQHRLTNLSLLGYAINNWGYHARSHEPNDVVETIATGLLLDCSNVNCISTYLYSLPLLPGTVYGERPLPESELCSSLHVAAYFGLSNVFQALVEELSCDINSKDSWGKTPLAVASENGHAAVVSVLLRRQDVDINSKNRFGHTALTLAAEKGHKKVICLLLEREDVMVNLTAYHGQTALSFAAEGGTKRL</sequence>
<dbReference type="InterPro" id="IPR002110">
    <property type="entry name" value="Ankyrin_rpt"/>
</dbReference>
<dbReference type="OrthoDB" id="448455at2759"/>
<feature type="coiled-coil region" evidence="3">
    <location>
        <begin position="31"/>
        <end position="58"/>
    </location>
</feature>
<keyword evidence="3" id="KW-0175">Coiled coil</keyword>
<accession>U4LEN2</accession>
<dbReference type="Gene3D" id="1.25.40.20">
    <property type="entry name" value="Ankyrin repeat-containing domain"/>
    <property type="match status" value="1"/>
</dbReference>
<evidence type="ECO:0000313" key="7">
    <source>
        <dbReference type="Proteomes" id="UP000018144"/>
    </source>
</evidence>
<evidence type="ECO:0000256" key="2">
    <source>
        <dbReference type="PROSITE-ProRule" id="PRU00023"/>
    </source>
</evidence>
<dbReference type="Proteomes" id="UP000018144">
    <property type="component" value="Unassembled WGS sequence"/>
</dbReference>
<dbReference type="InterPro" id="IPR036770">
    <property type="entry name" value="Ankyrin_rpt-contain_sf"/>
</dbReference>
<dbReference type="AlphaFoldDB" id="U4LEN2"/>
<keyword evidence="7" id="KW-1185">Reference proteome</keyword>
<dbReference type="SMART" id="SM00248">
    <property type="entry name" value="ANK"/>
    <property type="match status" value="3"/>
</dbReference>
<dbReference type="Pfam" id="PF24883">
    <property type="entry name" value="NPHP3_N"/>
    <property type="match status" value="1"/>
</dbReference>
<evidence type="ECO:0000256" key="1">
    <source>
        <dbReference type="ARBA" id="ARBA00022737"/>
    </source>
</evidence>
<dbReference type="InterPro" id="IPR056884">
    <property type="entry name" value="NPHP3-like_N"/>
</dbReference>
<feature type="domain" description="Nephrocystin 3-like N-terminal" evidence="5">
    <location>
        <begin position="253"/>
        <end position="427"/>
    </location>
</feature>
<protein>
    <submittedName>
        <fullName evidence="6">Similar to Putative ankyrin repeat protein RBE_0317 acc. no. Q1RJR6</fullName>
    </submittedName>
</protein>
<evidence type="ECO:0000256" key="3">
    <source>
        <dbReference type="SAM" id="Coils"/>
    </source>
</evidence>
<dbReference type="PANTHER" id="PTHR10039:SF15">
    <property type="entry name" value="NACHT DOMAIN-CONTAINING PROTEIN"/>
    <property type="match status" value="1"/>
</dbReference>
<reference evidence="6 7" key="1">
    <citation type="journal article" date="2013" name="PLoS Genet.">
        <title>The genome and development-dependent transcriptomes of Pyronema confluens: a window into fungal evolution.</title>
        <authorList>
            <person name="Traeger S."/>
            <person name="Altegoer F."/>
            <person name="Freitag M."/>
            <person name="Gabaldon T."/>
            <person name="Kempken F."/>
            <person name="Kumar A."/>
            <person name="Marcet-Houben M."/>
            <person name="Poggeler S."/>
            <person name="Stajich J.E."/>
            <person name="Nowrousian M."/>
        </authorList>
    </citation>
    <scope>NUCLEOTIDE SEQUENCE [LARGE SCALE GENOMIC DNA]</scope>
    <source>
        <strain evidence="7">CBS 100304</strain>
        <tissue evidence="6">Vegetative mycelium</tissue>
    </source>
</reference>
<dbReference type="eggNOG" id="KOG4412">
    <property type="taxonomic scope" value="Eukaryota"/>
</dbReference>
<name>U4LEN2_PYROM</name>
<dbReference type="Pfam" id="PF22939">
    <property type="entry name" value="WHD_GPIID"/>
    <property type="match status" value="1"/>
</dbReference>
<dbReference type="Pfam" id="PF12796">
    <property type="entry name" value="Ank_2"/>
    <property type="match status" value="1"/>
</dbReference>
<dbReference type="PROSITE" id="PS50088">
    <property type="entry name" value="ANK_REPEAT"/>
    <property type="match status" value="1"/>
</dbReference>
<dbReference type="PANTHER" id="PTHR10039">
    <property type="entry name" value="AMELOGENIN"/>
    <property type="match status" value="1"/>
</dbReference>
<dbReference type="InterPro" id="IPR027417">
    <property type="entry name" value="P-loop_NTPase"/>
</dbReference>
<dbReference type="SUPFAM" id="SSF52540">
    <property type="entry name" value="P-loop containing nucleoside triphosphate hydrolases"/>
    <property type="match status" value="1"/>
</dbReference>
<dbReference type="EMBL" id="HF935433">
    <property type="protein sequence ID" value="CCX30308.1"/>
    <property type="molecule type" value="Genomic_DNA"/>
</dbReference>
<keyword evidence="2" id="KW-0040">ANK repeat</keyword>
<evidence type="ECO:0000259" key="4">
    <source>
        <dbReference type="Pfam" id="PF22939"/>
    </source>
</evidence>
<dbReference type="OMA" id="MEARTHA"/>
<feature type="repeat" description="ANK" evidence="2">
    <location>
        <begin position="778"/>
        <end position="811"/>
    </location>
</feature>
<evidence type="ECO:0000313" key="6">
    <source>
        <dbReference type="EMBL" id="CCX30308.1"/>
    </source>
</evidence>
<dbReference type="SUPFAM" id="SSF48403">
    <property type="entry name" value="Ankyrin repeat"/>
    <property type="match status" value="1"/>
</dbReference>
<dbReference type="STRING" id="1076935.U4LEN2"/>
<dbReference type="Gene3D" id="3.40.50.300">
    <property type="entry name" value="P-loop containing nucleotide triphosphate hydrolases"/>
    <property type="match status" value="1"/>
</dbReference>
<proteinExistence type="predicted"/>
<dbReference type="InterPro" id="IPR054471">
    <property type="entry name" value="GPIID_WHD"/>
</dbReference>
<gene>
    <name evidence="6" type="ORF">PCON_08450</name>
</gene>
<feature type="domain" description="GPI inositol-deacylase winged helix" evidence="4">
    <location>
        <begin position="544"/>
        <end position="627"/>
    </location>
</feature>